<evidence type="ECO:0000313" key="4">
    <source>
        <dbReference type="Proteomes" id="UP000002892"/>
    </source>
</evidence>
<feature type="domain" description="Transposase IS116/IS110/IS902 C-terminal" evidence="2">
    <location>
        <begin position="249"/>
        <end position="334"/>
    </location>
</feature>
<proteinExistence type="predicted"/>
<dbReference type="HOGENOM" id="CLU_036902_11_0_9"/>
<dbReference type="GO" id="GO:0006313">
    <property type="term" value="P:DNA transposition"/>
    <property type="evidence" value="ECO:0007669"/>
    <property type="project" value="InterPro"/>
</dbReference>
<accession>I4D3V6</accession>
<dbReference type="GO" id="GO:0004803">
    <property type="term" value="F:transposase activity"/>
    <property type="evidence" value="ECO:0007669"/>
    <property type="project" value="InterPro"/>
</dbReference>
<dbReference type="GO" id="GO:0003677">
    <property type="term" value="F:DNA binding"/>
    <property type="evidence" value="ECO:0007669"/>
    <property type="project" value="InterPro"/>
</dbReference>
<dbReference type="RefSeq" id="WP_014826487.1">
    <property type="nucleotide sequence ID" value="NC_018068.1"/>
</dbReference>
<reference evidence="3 4" key="1">
    <citation type="journal article" date="2012" name="J. Bacteriol.">
        <title>Complete genome sequences of Desulfosporosinus orientis DSM765T, Desulfosporosinus youngiae DSM17734T, Desulfosporosinus meridiei DSM13257T, and Desulfosporosinus acidiphilus DSM22704T.</title>
        <authorList>
            <person name="Pester M."/>
            <person name="Brambilla E."/>
            <person name="Alazard D."/>
            <person name="Rattei T."/>
            <person name="Weinmaier T."/>
            <person name="Han J."/>
            <person name="Lucas S."/>
            <person name="Lapidus A."/>
            <person name="Cheng J.F."/>
            <person name="Goodwin L."/>
            <person name="Pitluck S."/>
            <person name="Peters L."/>
            <person name="Ovchinnikova G."/>
            <person name="Teshima H."/>
            <person name="Detter J.C."/>
            <person name="Han C.S."/>
            <person name="Tapia R."/>
            <person name="Land M.L."/>
            <person name="Hauser L."/>
            <person name="Kyrpides N.C."/>
            <person name="Ivanova N.N."/>
            <person name="Pagani I."/>
            <person name="Huntmann M."/>
            <person name="Wei C.L."/>
            <person name="Davenport K.W."/>
            <person name="Daligault H."/>
            <person name="Chain P.S."/>
            <person name="Chen A."/>
            <person name="Mavromatis K."/>
            <person name="Markowitz V."/>
            <person name="Szeto E."/>
            <person name="Mikhailova N."/>
            <person name="Pati A."/>
            <person name="Wagner M."/>
            <person name="Woyke T."/>
            <person name="Ollivier B."/>
            <person name="Klenk H.P."/>
            <person name="Spring S."/>
            <person name="Loy A."/>
        </authorList>
    </citation>
    <scope>NUCLEOTIDE SEQUENCE [LARGE SCALE GENOMIC DNA]</scope>
    <source>
        <strain evidence="4">DSM 22704 / JCM 16185 / SJ4</strain>
    </source>
</reference>
<feature type="domain" description="Transposase IS110-like N-terminal" evidence="1">
    <location>
        <begin position="9"/>
        <end position="152"/>
    </location>
</feature>
<dbReference type="AlphaFoldDB" id="I4D3V6"/>
<protein>
    <submittedName>
        <fullName evidence="3">Transposase</fullName>
    </submittedName>
</protein>
<dbReference type="Proteomes" id="UP000002892">
    <property type="component" value="Chromosome"/>
</dbReference>
<evidence type="ECO:0000259" key="2">
    <source>
        <dbReference type="Pfam" id="PF02371"/>
    </source>
</evidence>
<gene>
    <name evidence="3" type="ordered locus">Desaci_1464</name>
</gene>
<dbReference type="PANTHER" id="PTHR33055:SF15">
    <property type="entry name" value="TRANSPOSASE-RELATED"/>
    <property type="match status" value="1"/>
</dbReference>
<organism evidence="3 4">
    <name type="scientific">Desulfosporosinus acidiphilus (strain DSM 22704 / JCM 16185 / SJ4)</name>
    <dbReference type="NCBI Taxonomy" id="646529"/>
    <lineage>
        <taxon>Bacteria</taxon>
        <taxon>Bacillati</taxon>
        <taxon>Bacillota</taxon>
        <taxon>Clostridia</taxon>
        <taxon>Eubacteriales</taxon>
        <taxon>Desulfitobacteriaceae</taxon>
        <taxon>Desulfosporosinus</taxon>
    </lineage>
</organism>
<name>I4D3V6_DESAJ</name>
<dbReference type="KEGG" id="dai:Desaci_1464"/>
<dbReference type="STRING" id="646529.Desaci_1464"/>
<evidence type="ECO:0000313" key="3">
    <source>
        <dbReference type="EMBL" id="AFM40480.1"/>
    </source>
</evidence>
<dbReference type="OrthoDB" id="9815354at2"/>
<dbReference type="NCBIfam" id="NF033542">
    <property type="entry name" value="transpos_IS110"/>
    <property type="match status" value="1"/>
</dbReference>
<dbReference type="EMBL" id="CP003639">
    <property type="protein sequence ID" value="AFM40480.1"/>
    <property type="molecule type" value="Genomic_DNA"/>
</dbReference>
<dbReference type="eggNOG" id="COG3547">
    <property type="taxonomic scope" value="Bacteria"/>
</dbReference>
<dbReference type="InterPro" id="IPR047650">
    <property type="entry name" value="Transpos_IS110"/>
</dbReference>
<dbReference type="PANTHER" id="PTHR33055">
    <property type="entry name" value="TRANSPOSASE FOR INSERTION SEQUENCE ELEMENT IS1111A"/>
    <property type="match status" value="1"/>
</dbReference>
<dbReference type="Pfam" id="PF01548">
    <property type="entry name" value="DEDD_Tnp_IS110"/>
    <property type="match status" value="1"/>
</dbReference>
<evidence type="ECO:0000259" key="1">
    <source>
        <dbReference type="Pfam" id="PF01548"/>
    </source>
</evidence>
<dbReference type="Pfam" id="PF02371">
    <property type="entry name" value="Transposase_20"/>
    <property type="match status" value="1"/>
</dbReference>
<dbReference type="InterPro" id="IPR002525">
    <property type="entry name" value="Transp_IS110-like_N"/>
</dbReference>
<sequence length="413" mass="46705">MNAIYERCCGMVIHKNTIAACLIKGKKKEIRTFSTMTSSLLGLIDWLKSADCECVAMEATRPYWKPIYNLLEMEEISTLVVNVQHIKAVPGRKTDVKDSEWIADLLRHGLLNGSFIPKREQRELKELVRYRRSMVQERARELNRIQKVLEGANIKLASVISDIDGKSSRRMLDMLISGCTDVQSIADKVLRQMRKKISQIEEALRGFMGDHQKIMLRMMLKHIDILEEQVLTLDREIQARMKPVYEQVSLIDSIPGVGERSAQIIIAEIGTNMNQFPSASHLASWAGLCPGNNESAGKRKSGKTRKGSDILKATLIECAKVAGHLKNTYFSAQYKRIAARRGTNRATVAVAHTILKIAYLMLKNNASYKELGPDFFELRRKSEIVMKSVKRLETLGYTVTIEQALTPQLLVNN</sequence>
<dbReference type="InterPro" id="IPR003346">
    <property type="entry name" value="Transposase_20"/>
</dbReference>
<keyword evidence="4" id="KW-1185">Reference proteome</keyword>